<feature type="region of interest" description="Disordered" evidence="1">
    <location>
        <begin position="72"/>
        <end position="113"/>
    </location>
</feature>
<feature type="compositionally biased region" description="Low complexity" evidence="1">
    <location>
        <begin position="251"/>
        <end position="267"/>
    </location>
</feature>
<protein>
    <submittedName>
        <fullName evidence="2">Uncharacterized protein</fullName>
    </submittedName>
</protein>
<dbReference type="EMBL" id="JAULSY010000056">
    <property type="protein sequence ID" value="KAK0668495.1"/>
    <property type="molecule type" value="Genomic_DNA"/>
</dbReference>
<evidence type="ECO:0000313" key="2">
    <source>
        <dbReference type="EMBL" id="KAK0668495.1"/>
    </source>
</evidence>
<feature type="compositionally biased region" description="Low complexity" evidence="1">
    <location>
        <begin position="72"/>
        <end position="89"/>
    </location>
</feature>
<feature type="compositionally biased region" description="Low complexity" evidence="1">
    <location>
        <begin position="174"/>
        <end position="185"/>
    </location>
</feature>
<reference evidence="2" key="1">
    <citation type="submission" date="2023-06" db="EMBL/GenBank/DDBJ databases">
        <title>Genome-scale phylogeny and comparative genomics of the fungal order Sordariales.</title>
        <authorList>
            <consortium name="Lawrence Berkeley National Laboratory"/>
            <person name="Hensen N."/>
            <person name="Bonometti L."/>
            <person name="Westerberg I."/>
            <person name="Brannstrom I.O."/>
            <person name="Guillou S."/>
            <person name="Cros-Aarteil S."/>
            <person name="Calhoun S."/>
            <person name="Haridas S."/>
            <person name="Kuo A."/>
            <person name="Mondo S."/>
            <person name="Pangilinan J."/>
            <person name="Riley R."/>
            <person name="Labutti K."/>
            <person name="Andreopoulos B."/>
            <person name="Lipzen A."/>
            <person name="Chen C."/>
            <person name="Yanf M."/>
            <person name="Daum C."/>
            <person name="Ng V."/>
            <person name="Clum A."/>
            <person name="Steindorff A."/>
            <person name="Ohm R."/>
            <person name="Martin F."/>
            <person name="Silar P."/>
            <person name="Natvig D."/>
            <person name="Lalanne C."/>
            <person name="Gautier V."/>
            <person name="Ament-Velasquez S.L."/>
            <person name="Kruys A."/>
            <person name="Hutchinson M.I."/>
            <person name="Powell A.J."/>
            <person name="Barry K."/>
            <person name="Miller A.N."/>
            <person name="Grigoriev I.V."/>
            <person name="Debuchy R."/>
            <person name="Gladieux P."/>
            <person name="Thoren M.H."/>
            <person name="Johannesson H."/>
        </authorList>
    </citation>
    <scope>NUCLEOTIDE SEQUENCE</scope>
    <source>
        <strain evidence="2">CBS 307.81</strain>
    </source>
</reference>
<dbReference type="AlphaFoldDB" id="A0AA40D9N5"/>
<feature type="compositionally biased region" description="Basic and acidic residues" evidence="1">
    <location>
        <begin position="156"/>
        <end position="173"/>
    </location>
</feature>
<name>A0AA40D9N5_9PEZI</name>
<gene>
    <name evidence="2" type="ORF">QBC41DRAFT_347204</name>
</gene>
<evidence type="ECO:0000256" key="1">
    <source>
        <dbReference type="SAM" id="MobiDB-lite"/>
    </source>
</evidence>
<dbReference type="Gene3D" id="3.30.450.30">
    <property type="entry name" value="Dynein light chain 2a, cytoplasmic"/>
    <property type="match status" value="1"/>
</dbReference>
<evidence type="ECO:0000313" key="3">
    <source>
        <dbReference type="Proteomes" id="UP001174997"/>
    </source>
</evidence>
<keyword evidence="3" id="KW-1185">Reference proteome</keyword>
<comment type="caution">
    <text evidence="2">The sequence shown here is derived from an EMBL/GenBank/DDBJ whole genome shotgun (WGS) entry which is preliminary data.</text>
</comment>
<sequence>MSKSSLPMPPPPPLLLTKRVTAFLRANLSPSITTAMLTTPAGNLLSHSSPLPASALRRQCAVAASIWAVQSSSSSSSSPFPSSSSSPSSPRRHQSSSSHRKTHHHHHHHPPSLTVQLDSGLVFIIRRLKCGMLFVCMGPGQSPPQQQSLSAAMEPGEARQGEGEREREREREGGPTPIGSPSTSSEVGRASVVSAGTTSNQTVTSQTSTATVSSAGVVMMRRQVEELARWLDERLGGLCIPEEGIGMEGWQQQQHQQHQHHQQQQQQGREQLEIR</sequence>
<feature type="compositionally biased region" description="Low complexity" evidence="1">
    <location>
        <begin position="196"/>
        <end position="210"/>
    </location>
</feature>
<feature type="region of interest" description="Disordered" evidence="1">
    <location>
        <begin position="141"/>
        <end position="210"/>
    </location>
</feature>
<accession>A0AA40D9N5</accession>
<feature type="compositionally biased region" description="Basic residues" evidence="1">
    <location>
        <begin position="90"/>
        <end position="110"/>
    </location>
</feature>
<feature type="region of interest" description="Disordered" evidence="1">
    <location>
        <begin position="249"/>
        <end position="275"/>
    </location>
</feature>
<organism evidence="2 3">
    <name type="scientific">Cercophora samala</name>
    <dbReference type="NCBI Taxonomy" id="330535"/>
    <lineage>
        <taxon>Eukaryota</taxon>
        <taxon>Fungi</taxon>
        <taxon>Dikarya</taxon>
        <taxon>Ascomycota</taxon>
        <taxon>Pezizomycotina</taxon>
        <taxon>Sordariomycetes</taxon>
        <taxon>Sordariomycetidae</taxon>
        <taxon>Sordariales</taxon>
        <taxon>Lasiosphaeriaceae</taxon>
        <taxon>Cercophora</taxon>
    </lineage>
</organism>
<dbReference type="Proteomes" id="UP001174997">
    <property type="component" value="Unassembled WGS sequence"/>
</dbReference>
<proteinExistence type="predicted"/>